<evidence type="ECO:0000313" key="1">
    <source>
        <dbReference type="EMBL" id="PBK59110.1"/>
    </source>
</evidence>
<dbReference type="Proteomes" id="UP000218334">
    <property type="component" value="Unassembled WGS sequence"/>
</dbReference>
<keyword evidence="2" id="KW-1185">Reference proteome</keyword>
<organism evidence="1 2">
    <name type="scientific">Armillaria solidipes</name>
    <dbReference type="NCBI Taxonomy" id="1076256"/>
    <lineage>
        <taxon>Eukaryota</taxon>
        <taxon>Fungi</taxon>
        <taxon>Dikarya</taxon>
        <taxon>Basidiomycota</taxon>
        <taxon>Agaricomycotina</taxon>
        <taxon>Agaricomycetes</taxon>
        <taxon>Agaricomycetidae</taxon>
        <taxon>Agaricales</taxon>
        <taxon>Marasmiineae</taxon>
        <taxon>Physalacriaceae</taxon>
        <taxon>Armillaria</taxon>
    </lineage>
</organism>
<reference evidence="2" key="1">
    <citation type="journal article" date="2017" name="Nat. Ecol. Evol.">
        <title>Genome expansion and lineage-specific genetic innovations in the forest pathogenic fungi Armillaria.</title>
        <authorList>
            <person name="Sipos G."/>
            <person name="Prasanna A.N."/>
            <person name="Walter M.C."/>
            <person name="O'Connor E."/>
            <person name="Balint B."/>
            <person name="Krizsan K."/>
            <person name="Kiss B."/>
            <person name="Hess J."/>
            <person name="Varga T."/>
            <person name="Slot J."/>
            <person name="Riley R."/>
            <person name="Boka B."/>
            <person name="Rigling D."/>
            <person name="Barry K."/>
            <person name="Lee J."/>
            <person name="Mihaltcheva S."/>
            <person name="LaButti K."/>
            <person name="Lipzen A."/>
            <person name="Waldron R."/>
            <person name="Moloney N.M."/>
            <person name="Sperisen C."/>
            <person name="Kredics L."/>
            <person name="Vagvoelgyi C."/>
            <person name="Patrignani A."/>
            <person name="Fitzpatrick D."/>
            <person name="Nagy I."/>
            <person name="Doyle S."/>
            <person name="Anderson J.B."/>
            <person name="Grigoriev I.V."/>
            <person name="Gueldener U."/>
            <person name="Muensterkoetter M."/>
            <person name="Nagy L.G."/>
        </authorList>
    </citation>
    <scope>NUCLEOTIDE SEQUENCE [LARGE SCALE GENOMIC DNA]</scope>
    <source>
        <strain evidence="2">28-4</strain>
    </source>
</reference>
<evidence type="ECO:0000313" key="2">
    <source>
        <dbReference type="Proteomes" id="UP000218334"/>
    </source>
</evidence>
<proteinExistence type="predicted"/>
<dbReference type="EMBL" id="KZ293512">
    <property type="protein sequence ID" value="PBK59110.1"/>
    <property type="molecule type" value="Genomic_DNA"/>
</dbReference>
<dbReference type="AlphaFoldDB" id="A0A2H3AN42"/>
<evidence type="ECO:0008006" key="3">
    <source>
        <dbReference type="Google" id="ProtNLM"/>
    </source>
</evidence>
<protein>
    <recommendedName>
        <fullName evidence="3">Heterokaryon incompatibility domain-containing protein</fullName>
    </recommendedName>
</protein>
<sequence>MCRHWYRCSVGEAQRDPRHITPADCIAQLSSRTLHRAERRLRYGLCSFAQYWSYDFARIDYLLRHSEKWIQQKERSTLVDGRIKNIQIRCWRVWDLYANRVVPSWATKKTPLGISHTWMDKRDRVDVWTPINRREWPVPIPKDANLDLIRIEMLNLGAEYAWLDVLCLRQEGGIREDLRVPEWKIDVPTIGWVYRNKAVVCYFCGLGRPLRLEPGYFGSDRCWFKRAWTLQEISEEMVISGETRSDGTLAEDIQSRFRIQLASLQQMRGSHLVFDVLSEMKTRKSTKRLDLVAGLGYILDLNYDDSRSEEDAWAALVYAMLEYSRENLLFFYPEPGDGSKCWRPS</sequence>
<accession>A0A2H3AN42</accession>
<gene>
    <name evidence="1" type="ORF">ARMSODRAFT_808276</name>
</gene>
<name>A0A2H3AN42_9AGAR</name>